<protein>
    <recommendedName>
        <fullName evidence="8">Beta-glucanase</fullName>
    </recommendedName>
</protein>
<dbReference type="PANTHER" id="PTHR22925:SF3">
    <property type="entry name" value="GLYCOSYL HYDROLASE FAMILY PROTEIN 43"/>
    <property type="match status" value="1"/>
</dbReference>
<comment type="similarity">
    <text evidence="1 4">Belongs to the glycosyl hydrolase 43 family.</text>
</comment>
<dbReference type="SUPFAM" id="SSF75005">
    <property type="entry name" value="Arabinanase/levansucrase/invertase"/>
    <property type="match status" value="1"/>
</dbReference>
<dbReference type="Proteomes" id="UP001489004">
    <property type="component" value="Unassembled WGS sequence"/>
</dbReference>
<feature type="signal peptide" evidence="5">
    <location>
        <begin position="1"/>
        <end position="23"/>
    </location>
</feature>
<gene>
    <name evidence="6" type="ORF">WJX72_002141</name>
</gene>
<keyword evidence="7" id="KW-1185">Reference proteome</keyword>
<dbReference type="InterPro" id="IPR006710">
    <property type="entry name" value="Glyco_hydro_43"/>
</dbReference>
<evidence type="ECO:0000313" key="7">
    <source>
        <dbReference type="Proteomes" id="UP001489004"/>
    </source>
</evidence>
<evidence type="ECO:0000256" key="2">
    <source>
        <dbReference type="ARBA" id="ARBA00022801"/>
    </source>
</evidence>
<dbReference type="Pfam" id="PF04616">
    <property type="entry name" value="Glyco_hydro_43"/>
    <property type="match status" value="1"/>
</dbReference>
<dbReference type="GO" id="GO:0004553">
    <property type="term" value="F:hydrolase activity, hydrolyzing O-glycosyl compounds"/>
    <property type="evidence" value="ECO:0007669"/>
    <property type="project" value="InterPro"/>
</dbReference>
<evidence type="ECO:0000256" key="1">
    <source>
        <dbReference type="ARBA" id="ARBA00009865"/>
    </source>
</evidence>
<dbReference type="GO" id="GO:0005975">
    <property type="term" value="P:carbohydrate metabolic process"/>
    <property type="evidence" value="ECO:0007669"/>
    <property type="project" value="InterPro"/>
</dbReference>
<evidence type="ECO:0008006" key="8">
    <source>
        <dbReference type="Google" id="ProtNLM"/>
    </source>
</evidence>
<comment type="caution">
    <text evidence="6">The sequence shown here is derived from an EMBL/GenBank/DDBJ whole genome shotgun (WGS) entry which is preliminary data.</text>
</comment>
<dbReference type="InterPro" id="IPR023296">
    <property type="entry name" value="Glyco_hydro_beta-prop_sf"/>
</dbReference>
<dbReference type="Gene3D" id="2.115.10.20">
    <property type="entry name" value="Glycosyl hydrolase domain, family 43"/>
    <property type="match status" value="1"/>
</dbReference>
<keyword evidence="5" id="KW-0732">Signal</keyword>
<dbReference type="AlphaFoldDB" id="A0AAW1QQ20"/>
<keyword evidence="2 4" id="KW-0378">Hydrolase</keyword>
<evidence type="ECO:0000256" key="3">
    <source>
        <dbReference type="ARBA" id="ARBA00023295"/>
    </source>
</evidence>
<name>A0AAW1QQ20_9CHLO</name>
<sequence length="346" mass="37572">MAAKRIPAGSLTVLGLMCSLVAAAASPEAATFVPGSIPRDTGGNGVQAHDGGLLLEGGKYYWYGTSQKMAPSWLSEGVQLYSSPDLSSWTSHGMILPSSAVYGIPRPGPIRVERAKILHNHKTGTYVMLFHCNVADFAWPSLGVATASSIYGPFQFKQCSKPDGRDSYDLTAWQDDNGDGFLVHSVENSFVAVRRLSSDYTTPGPICARLPGDRGEAPAVFKVGSTYYIITSGMTGWLPNPTRMFKASSMCGSWVEIRQPAVGDGGQITFNSQPTFVFPYKQPNGAIVPIYMGDRWNYPPNGGVNTANYVWLPMTPAGNGDWDLTWHAQWRLGDFSRARKARKALM</sequence>
<dbReference type="EMBL" id="JALJOR010000002">
    <property type="protein sequence ID" value="KAK9823355.1"/>
    <property type="molecule type" value="Genomic_DNA"/>
</dbReference>
<accession>A0AAW1QQ20</accession>
<evidence type="ECO:0000313" key="6">
    <source>
        <dbReference type="EMBL" id="KAK9823355.1"/>
    </source>
</evidence>
<organism evidence="6 7">
    <name type="scientific">[Myrmecia] bisecta</name>
    <dbReference type="NCBI Taxonomy" id="41462"/>
    <lineage>
        <taxon>Eukaryota</taxon>
        <taxon>Viridiplantae</taxon>
        <taxon>Chlorophyta</taxon>
        <taxon>core chlorophytes</taxon>
        <taxon>Trebouxiophyceae</taxon>
        <taxon>Trebouxiales</taxon>
        <taxon>Trebouxiaceae</taxon>
        <taxon>Myrmecia</taxon>
    </lineage>
</organism>
<keyword evidence="3 4" id="KW-0326">Glycosidase</keyword>
<proteinExistence type="inferred from homology"/>
<evidence type="ECO:0000256" key="4">
    <source>
        <dbReference type="RuleBase" id="RU361187"/>
    </source>
</evidence>
<feature type="chain" id="PRO_5044024955" description="Beta-glucanase" evidence="5">
    <location>
        <begin position="24"/>
        <end position="346"/>
    </location>
</feature>
<dbReference type="PANTHER" id="PTHR22925">
    <property type="entry name" value="GLYCOSYL HYDROLASE 43 FAMILY MEMBER"/>
    <property type="match status" value="1"/>
</dbReference>
<evidence type="ECO:0000256" key="5">
    <source>
        <dbReference type="SAM" id="SignalP"/>
    </source>
</evidence>
<reference evidence="6 7" key="1">
    <citation type="journal article" date="2024" name="Nat. Commun.">
        <title>Phylogenomics reveals the evolutionary origins of lichenization in chlorophyte algae.</title>
        <authorList>
            <person name="Puginier C."/>
            <person name="Libourel C."/>
            <person name="Otte J."/>
            <person name="Skaloud P."/>
            <person name="Haon M."/>
            <person name="Grisel S."/>
            <person name="Petersen M."/>
            <person name="Berrin J.G."/>
            <person name="Delaux P.M."/>
            <person name="Dal Grande F."/>
            <person name="Keller J."/>
        </authorList>
    </citation>
    <scope>NUCLEOTIDE SEQUENCE [LARGE SCALE GENOMIC DNA]</scope>
    <source>
        <strain evidence="6 7">SAG 2043</strain>
    </source>
</reference>